<dbReference type="NCBIfam" id="TIGR02669">
    <property type="entry name" value="SpoIID_LytB"/>
    <property type="match status" value="1"/>
</dbReference>
<dbReference type="Proteomes" id="UP000037387">
    <property type="component" value="Unassembled WGS sequence"/>
</dbReference>
<evidence type="ECO:0000313" key="3">
    <source>
        <dbReference type="EMBL" id="KON73964.1"/>
    </source>
</evidence>
<dbReference type="PANTHER" id="PTHR44103">
    <property type="entry name" value="PROPROTEIN CONVERTASE P"/>
    <property type="match status" value="1"/>
</dbReference>
<dbReference type="PANTHER" id="PTHR44103:SF1">
    <property type="entry name" value="PROPROTEIN CONVERTASE P"/>
    <property type="match status" value="1"/>
</dbReference>
<dbReference type="InterPro" id="IPR013486">
    <property type="entry name" value="SpoIID/LytB"/>
</dbReference>
<evidence type="ECO:0000259" key="2">
    <source>
        <dbReference type="Pfam" id="PF08486"/>
    </source>
</evidence>
<comment type="caution">
    <text evidence="3">The sequence shown here is derived from an EMBL/GenBank/DDBJ whole genome shotgun (WGS) entry which is preliminary data.</text>
</comment>
<dbReference type="GO" id="GO:0030435">
    <property type="term" value="P:sporulation resulting in formation of a cellular spore"/>
    <property type="evidence" value="ECO:0007669"/>
    <property type="project" value="InterPro"/>
</dbReference>
<name>A0A0M0F8S0_CELCE</name>
<dbReference type="InterPro" id="IPR013517">
    <property type="entry name" value="FG-GAP"/>
</dbReference>
<reference evidence="3 4" key="1">
    <citation type="journal article" date="2015" name="Sci. Rep.">
        <title>Functional and structural properties of a novel cellulosome-like multienzyme complex: efficient glycoside hydrolysis of water-insoluble 7-xylosyl-10-deacetylpaclitaxel.</title>
        <authorList>
            <person name="Dou T.Y."/>
            <person name="Luan H.W."/>
            <person name="Ge G.B."/>
            <person name="Dong M.M."/>
            <person name="Zou H.F."/>
            <person name="He Y.Q."/>
            <person name="Cui P."/>
            <person name="Wang J.Y."/>
            <person name="Hao D.C."/>
            <person name="Yang S.L."/>
            <person name="Yang L."/>
        </authorList>
    </citation>
    <scope>NUCLEOTIDE SEQUENCE [LARGE SCALE GENOMIC DNA]</scope>
    <source>
        <strain evidence="3 4">F16</strain>
    </source>
</reference>
<keyword evidence="1" id="KW-0732">Signal</keyword>
<keyword evidence="4" id="KW-1185">Reference proteome</keyword>
<organism evidence="3 4">
    <name type="scientific">Cellulosimicrobium cellulans F16</name>
    <dbReference type="NCBI Taxonomy" id="1350482"/>
    <lineage>
        <taxon>Bacteria</taxon>
        <taxon>Bacillati</taxon>
        <taxon>Actinomycetota</taxon>
        <taxon>Actinomycetes</taxon>
        <taxon>Micrococcales</taxon>
        <taxon>Promicromonosporaceae</taxon>
        <taxon>Cellulosimicrobium</taxon>
    </lineage>
</organism>
<dbReference type="SUPFAM" id="SSF69318">
    <property type="entry name" value="Integrin alpha N-terminal domain"/>
    <property type="match status" value="1"/>
</dbReference>
<dbReference type="EMBL" id="ATNL01000007">
    <property type="protein sequence ID" value="KON73964.1"/>
    <property type="molecule type" value="Genomic_DNA"/>
</dbReference>
<dbReference type="PATRIC" id="fig|1350482.3.peg.1528"/>
<dbReference type="Pfam" id="PF08486">
    <property type="entry name" value="SpoIID"/>
    <property type="match status" value="1"/>
</dbReference>
<accession>A0A0M0F8S0</accession>
<dbReference type="InterPro" id="IPR013693">
    <property type="entry name" value="SpoIID/LytB_N"/>
</dbReference>
<dbReference type="InterPro" id="IPR028994">
    <property type="entry name" value="Integrin_alpha_N"/>
</dbReference>
<proteinExistence type="predicted"/>
<dbReference type="AlphaFoldDB" id="A0A0M0F8S0"/>
<sequence>MAPVTAATTVVERVTIPGTGSITLAGRGYGHGIGMSQYGARGAASQGVGYQTILDFYYPGTSRATIANTALRVLIMADTDDDVRFVASSGMTTTDGNGATRALAISGVSVSQWRIVRTSAGMVAYGLVSGTWRAAGSAMRAPVTVSATAGSIRLVRPDGTQREYRGSLRAIDDGASPNLRTVNVVPMESYLRSVVPAESPASWPADALRAQSVAARTYAAQDRARSTARAWDTCDTTSCQVYAGYRSYSSSGTLQSTNEQASTNTAITDTANQIRTYGGAPAFTQFSSSSGGWTAPGSQPYLVAKRDPWDAVGNPVHAWRVSVTPASIRAAYPAVGTPRTLTVTRRSGAGEWSGRVESVTVSGTTGSTTVTGAQFRTAFGLRSTWWKVTGSSRLDSDFTADGRSDLLARRPDGRLMVYESDGAGGFASGPRDIGGGWQAMRFVERGADLTGDGNPDIVAVDGSGYLYVYRTNGSGGVGTRTRVGGGWGAMRHIAVPGDLTRDGMADLVAIDPAGRLLLYAGRGDGTFALRGGVSNNWQAMSALLGAGDLNGDGIADLLARHADGSLLLYAGNGSGGVREARLLGRNWQDMTYLTVSGDWSGDGSQDILAARGDGVLHLYTWTGGGNVNPGVPISSNWQTYDLLR</sequence>
<evidence type="ECO:0000256" key="1">
    <source>
        <dbReference type="ARBA" id="ARBA00022729"/>
    </source>
</evidence>
<evidence type="ECO:0000313" key="4">
    <source>
        <dbReference type="Proteomes" id="UP000037387"/>
    </source>
</evidence>
<feature type="domain" description="Sporulation stage II protein D amidase enhancer LytB N-terminal" evidence="2">
    <location>
        <begin position="178"/>
        <end position="277"/>
    </location>
</feature>
<protein>
    <recommendedName>
        <fullName evidence="2">Sporulation stage II protein D amidase enhancer LytB N-terminal domain-containing protein</fullName>
    </recommendedName>
</protein>
<gene>
    <name evidence="3" type="ORF">M768_07610</name>
</gene>
<dbReference type="Pfam" id="PF13517">
    <property type="entry name" value="FG-GAP_3"/>
    <property type="match status" value="2"/>
</dbReference>
<dbReference type="Gene3D" id="2.130.10.130">
    <property type="entry name" value="Integrin alpha, N-terminal"/>
    <property type="match status" value="1"/>
</dbReference>